<protein>
    <submittedName>
        <fullName evidence="8">Chondroitin proteoglycan 2</fullName>
    </submittedName>
</protein>
<gene>
    <name evidence="8" type="primary">cpg-2_0</name>
    <name evidence="8" type="ORF">FJT64_007658</name>
</gene>
<evidence type="ECO:0000313" key="8">
    <source>
        <dbReference type="EMBL" id="KAF0294706.1"/>
    </source>
</evidence>
<name>A0A6A4VJQ2_AMPAM</name>
<keyword evidence="1" id="KW-0147">Chitin-binding</keyword>
<proteinExistence type="predicted"/>
<feature type="domain" description="Chitin-binding type-2" evidence="7">
    <location>
        <begin position="513"/>
        <end position="557"/>
    </location>
</feature>
<feature type="region of interest" description="Disordered" evidence="6">
    <location>
        <begin position="337"/>
        <end position="506"/>
    </location>
</feature>
<feature type="region of interest" description="Disordered" evidence="6">
    <location>
        <begin position="259"/>
        <end position="278"/>
    </location>
</feature>
<dbReference type="PROSITE" id="PS50940">
    <property type="entry name" value="CHIT_BIND_II"/>
    <property type="match status" value="6"/>
</dbReference>
<feature type="compositionally biased region" description="Basic residues" evidence="6">
    <location>
        <begin position="397"/>
        <end position="479"/>
    </location>
</feature>
<feature type="compositionally biased region" description="Pro residues" evidence="6">
    <location>
        <begin position="190"/>
        <end position="200"/>
    </location>
</feature>
<keyword evidence="5" id="KW-0325">Glycoprotein</keyword>
<evidence type="ECO:0000259" key="7">
    <source>
        <dbReference type="PROSITE" id="PS50940"/>
    </source>
</evidence>
<dbReference type="InterPro" id="IPR036508">
    <property type="entry name" value="Chitin-bd_dom_sf"/>
</dbReference>
<feature type="domain" description="Chitin-binding type-2" evidence="7">
    <location>
        <begin position="1"/>
        <end position="26"/>
    </location>
</feature>
<feature type="domain" description="Chitin-binding type-2" evidence="7">
    <location>
        <begin position="120"/>
        <end position="178"/>
    </location>
</feature>
<feature type="compositionally biased region" description="Low complexity" evidence="6">
    <location>
        <begin position="177"/>
        <end position="189"/>
    </location>
</feature>
<keyword evidence="3" id="KW-0677">Repeat</keyword>
<dbReference type="OrthoDB" id="6367731at2759"/>
<dbReference type="PANTHER" id="PTHR23301:SF0">
    <property type="entry name" value="CHITIN-BINDING TYPE-2 DOMAIN-CONTAINING PROTEIN-RELATED"/>
    <property type="match status" value="1"/>
</dbReference>
<dbReference type="GO" id="GO:0008061">
    <property type="term" value="F:chitin binding"/>
    <property type="evidence" value="ECO:0007669"/>
    <property type="project" value="UniProtKB-KW"/>
</dbReference>
<dbReference type="FunFam" id="2.170.140.10:FF:000001">
    <property type="entry name" value="Acidic mammalian chitinase"/>
    <property type="match status" value="1"/>
</dbReference>
<feature type="domain" description="Chitin-binding type-2" evidence="7">
    <location>
        <begin position="204"/>
        <end position="259"/>
    </location>
</feature>
<feature type="region of interest" description="Disordered" evidence="6">
    <location>
        <begin position="177"/>
        <end position="208"/>
    </location>
</feature>
<sequence>MNCPANLEFNPTLLVCDWPEHAGCGGKTTLKPTTAKPTTPKPGPDFDCPSDGLFPNPADCHTFYHCSNGHAYLKDCPANLEFNPNLLVCDWPENAGCGGKTTRPPKPTSGPTPKPTPNPDIICPNETCVCRVPDSTDCNKYYQCKDGKAYPDSCPAGLVFNPATEVCDLAENVPGCKPTTPRPTTQRPTTKPPAPAPTQPAPSDFDCPTDNGLFPNPADCHTFYHCSNGHAYLKDCPANLEFNPTLLVCDWPEDAGCGGKPTPPPKPTSSPTPKPTPNPDVICPNDTCACRVPDSTDCNKFYQCKDGKAFPDSCPGGLVFNPATEVCDFAENVPACRPTAPSPTTPKPTTPKPTTPKPTTKPTPKPTKPPKPDSESSEESGSGSDSSDSDSDESGSKSKHSGSKSKHSGSKSKHSGSKSKKSGSKSKHSGSKSKHSGSKSKHSGSKSKHSGSKSKHHDSKSKHHDSKSKHSGSKSQHLKRSAEPVQSSAPANSRLYRNPDQGRIEDDDGFLEAQFCPRPTGKFPSSRCHYYYHCVDGVPTLKRCLHGTRFYAPDQRCILGSC</sequence>
<organism evidence="8 9">
    <name type="scientific">Amphibalanus amphitrite</name>
    <name type="common">Striped barnacle</name>
    <name type="synonym">Balanus amphitrite</name>
    <dbReference type="NCBI Taxonomy" id="1232801"/>
    <lineage>
        <taxon>Eukaryota</taxon>
        <taxon>Metazoa</taxon>
        <taxon>Ecdysozoa</taxon>
        <taxon>Arthropoda</taxon>
        <taxon>Crustacea</taxon>
        <taxon>Multicrustacea</taxon>
        <taxon>Cirripedia</taxon>
        <taxon>Thoracica</taxon>
        <taxon>Thoracicalcarea</taxon>
        <taxon>Balanomorpha</taxon>
        <taxon>Balanoidea</taxon>
        <taxon>Balanidae</taxon>
        <taxon>Amphibalaninae</taxon>
        <taxon>Amphibalanus</taxon>
    </lineage>
</organism>
<evidence type="ECO:0000256" key="2">
    <source>
        <dbReference type="ARBA" id="ARBA00022729"/>
    </source>
</evidence>
<evidence type="ECO:0000256" key="3">
    <source>
        <dbReference type="ARBA" id="ARBA00022737"/>
    </source>
</evidence>
<dbReference type="PANTHER" id="PTHR23301">
    <property type="entry name" value="CHITIN BINDING PERITROPHIN-A"/>
    <property type="match status" value="1"/>
</dbReference>
<dbReference type="Proteomes" id="UP000440578">
    <property type="component" value="Unassembled WGS sequence"/>
</dbReference>
<evidence type="ECO:0000313" key="9">
    <source>
        <dbReference type="Proteomes" id="UP000440578"/>
    </source>
</evidence>
<feature type="domain" description="Chitin-binding type-2" evidence="7">
    <location>
        <begin position="45"/>
        <end position="99"/>
    </location>
</feature>
<dbReference type="GO" id="GO:0005576">
    <property type="term" value="C:extracellular region"/>
    <property type="evidence" value="ECO:0007669"/>
    <property type="project" value="InterPro"/>
</dbReference>
<accession>A0A6A4VJQ2</accession>
<feature type="compositionally biased region" description="Pro residues" evidence="6">
    <location>
        <begin position="340"/>
        <end position="369"/>
    </location>
</feature>
<dbReference type="SMART" id="SM00494">
    <property type="entry name" value="ChtBD2"/>
    <property type="match status" value="5"/>
</dbReference>
<dbReference type="InterPro" id="IPR051940">
    <property type="entry name" value="Chitin_bind-dev_reg"/>
</dbReference>
<dbReference type="Pfam" id="PF01607">
    <property type="entry name" value="CBM_14"/>
    <property type="match status" value="5"/>
</dbReference>
<dbReference type="AlphaFoldDB" id="A0A6A4VJQ2"/>
<keyword evidence="4" id="KW-1015">Disulfide bond</keyword>
<reference evidence="8 9" key="1">
    <citation type="submission" date="2019-07" db="EMBL/GenBank/DDBJ databases">
        <title>Draft genome assembly of a fouling barnacle, Amphibalanus amphitrite (Darwin, 1854): The first reference genome for Thecostraca.</title>
        <authorList>
            <person name="Kim W."/>
        </authorList>
    </citation>
    <scope>NUCLEOTIDE SEQUENCE [LARGE SCALE GENOMIC DNA]</scope>
    <source>
        <strain evidence="8">SNU_AA5</strain>
        <tissue evidence="8">Soma without cirri and trophi</tissue>
    </source>
</reference>
<evidence type="ECO:0000256" key="4">
    <source>
        <dbReference type="ARBA" id="ARBA00023157"/>
    </source>
</evidence>
<keyword evidence="2" id="KW-0732">Signal</keyword>
<evidence type="ECO:0000256" key="6">
    <source>
        <dbReference type="SAM" id="MobiDB-lite"/>
    </source>
</evidence>
<dbReference type="Gene3D" id="2.170.140.10">
    <property type="entry name" value="Chitin binding domain"/>
    <property type="match status" value="5"/>
</dbReference>
<feature type="compositionally biased region" description="Pro residues" evidence="6">
    <location>
        <begin position="261"/>
        <end position="278"/>
    </location>
</feature>
<evidence type="ECO:0000256" key="5">
    <source>
        <dbReference type="ARBA" id="ARBA00023180"/>
    </source>
</evidence>
<comment type="caution">
    <text evidence="8">The sequence shown here is derived from an EMBL/GenBank/DDBJ whole genome shotgun (WGS) entry which is preliminary data.</text>
</comment>
<keyword evidence="9" id="KW-1185">Reference proteome</keyword>
<feature type="domain" description="Chitin-binding type-2" evidence="7">
    <location>
        <begin position="280"/>
        <end position="338"/>
    </location>
</feature>
<dbReference type="EMBL" id="VIIS01001669">
    <property type="protein sequence ID" value="KAF0294706.1"/>
    <property type="molecule type" value="Genomic_DNA"/>
</dbReference>
<evidence type="ECO:0000256" key="1">
    <source>
        <dbReference type="ARBA" id="ARBA00022669"/>
    </source>
</evidence>
<dbReference type="InterPro" id="IPR002557">
    <property type="entry name" value="Chitin-bd_dom"/>
</dbReference>
<dbReference type="SUPFAM" id="SSF57625">
    <property type="entry name" value="Invertebrate chitin-binding proteins"/>
    <property type="match status" value="6"/>
</dbReference>